<evidence type="ECO:0000313" key="6">
    <source>
        <dbReference type="EMBL" id="RRC96955.1"/>
    </source>
</evidence>
<dbReference type="GO" id="GO:0051537">
    <property type="term" value="F:2 iron, 2 sulfur cluster binding"/>
    <property type="evidence" value="ECO:0007669"/>
    <property type="project" value="UniProtKB-KW"/>
</dbReference>
<reference evidence="6 7" key="1">
    <citation type="submission" date="2018-11" db="EMBL/GenBank/DDBJ databases">
        <title>The draft genome sequence of Amphritea balenae JAMM 1525T.</title>
        <authorList>
            <person name="Fang Z."/>
            <person name="Zhang Y."/>
            <person name="Han X."/>
        </authorList>
    </citation>
    <scope>NUCLEOTIDE SEQUENCE [LARGE SCALE GENOMIC DNA]</scope>
    <source>
        <strain evidence="6 7">JAMM 1525</strain>
    </source>
</reference>
<dbReference type="PANTHER" id="PTHR40261:SF1">
    <property type="entry name" value="RIESKE DOMAIN-CONTAINING PROTEIN"/>
    <property type="match status" value="1"/>
</dbReference>
<evidence type="ECO:0000256" key="2">
    <source>
        <dbReference type="ARBA" id="ARBA00022723"/>
    </source>
</evidence>
<accession>A0A3P1SJP4</accession>
<proteinExistence type="predicted"/>
<dbReference type="Pfam" id="PF00355">
    <property type="entry name" value="Rieske"/>
    <property type="match status" value="1"/>
</dbReference>
<dbReference type="EMBL" id="RQXV01000015">
    <property type="protein sequence ID" value="RRC96955.1"/>
    <property type="molecule type" value="Genomic_DNA"/>
</dbReference>
<dbReference type="PANTHER" id="PTHR40261">
    <property type="match status" value="1"/>
</dbReference>
<keyword evidence="3" id="KW-0408">Iron</keyword>
<evidence type="ECO:0000259" key="5">
    <source>
        <dbReference type="PROSITE" id="PS51296"/>
    </source>
</evidence>
<dbReference type="Gene3D" id="2.102.10.10">
    <property type="entry name" value="Rieske [2Fe-2S] iron-sulphur domain"/>
    <property type="match status" value="1"/>
</dbReference>
<dbReference type="AlphaFoldDB" id="A0A3P1SJP4"/>
<keyword evidence="4" id="KW-0411">Iron-sulfur</keyword>
<dbReference type="CDD" id="cd03467">
    <property type="entry name" value="Rieske"/>
    <property type="match status" value="1"/>
</dbReference>
<sequence>MPKITTLFDIDEIGEGAAKGIQLGQRNLFAVNHQGQIYLYENRCPHKGIPLEWMPDTFLDAEKQYIQCSTHGALFTIDQGLCIAGPCNGASLKPITYDVVEGKICIAEDSD</sequence>
<keyword evidence="1" id="KW-0001">2Fe-2S</keyword>
<dbReference type="PROSITE" id="PS51296">
    <property type="entry name" value="RIESKE"/>
    <property type="match status" value="1"/>
</dbReference>
<gene>
    <name evidence="6" type="ORF">EHS89_19655</name>
</gene>
<evidence type="ECO:0000256" key="1">
    <source>
        <dbReference type="ARBA" id="ARBA00022714"/>
    </source>
</evidence>
<dbReference type="GO" id="GO:0046872">
    <property type="term" value="F:metal ion binding"/>
    <property type="evidence" value="ECO:0007669"/>
    <property type="project" value="UniProtKB-KW"/>
</dbReference>
<feature type="domain" description="Rieske" evidence="5">
    <location>
        <begin position="5"/>
        <end position="106"/>
    </location>
</feature>
<dbReference type="OrthoDB" id="9794779at2"/>
<dbReference type="InterPro" id="IPR036922">
    <property type="entry name" value="Rieske_2Fe-2S_sf"/>
</dbReference>
<dbReference type="RefSeq" id="WP_124927879.1">
    <property type="nucleotide sequence ID" value="NZ_BMOH01000010.1"/>
</dbReference>
<dbReference type="InterPro" id="IPR017941">
    <property type="entry name" value="Rieske_2Fe-2S"/>
</dbReference>
<evidence type="ECO:0000256" key="3">
    <source>
        <dbReference type="ARBA" id="ARBA00023004"/>
    </source>
</evidence>
<keyword evidence="7" id="KW-1185">Reference proteome</keyword>
<comment type="caution">
    <text evidence="6">The sequence shown here is derived from an EMBL/GenBank/DDBJ whole genome shotgun (WGS) entry which is preliminary data.</text>
</comment>
<protein>
    <submittedName>
        <fullName evidence="6">Rieske (2Fe-2S) protein</fullName>
    </submittedName>
</protein>
<dbReference type="SUPFAM" id="SSF50022">
    <property type="entry name" value="ISP domain"/>
    <property type="match status" value="1"/>
</dbReference>
<evidence type="ECO:0000313" key="7">
    <source>
        <dbReference type="Proteomes" id="UP000267535"/>
    </source>
</evidence>
<dbReference type="Proteomes" id="UP000267535">
    <property type="component" value="Unassembled WGS sequence"/>
</dbReference>
<name>A0A3P1SJP4_9GAMM</name>
<organism evidence="6 7">
    <name type="scientific">Amphritea balenae</name>
    <dbReference type="NCBI Taxonomy" id="452629"/>
    <lineage>
        <taxon>Bacteria</taxon>
        <taxon>Pseudomonadati</taxon>
        <taxon>Pseudomonadota</taxon>
        <taxon>Gammaproteobacteria</taxon>
        <taxon>Oceanospirillales</taxon>
        <taxon>Oceanospirillaceae</taxon>
        <taxon>Amphritea</taxon>
    </lineage>
</organism>
<evidence type="ECO:0000256" key="4">
    <source>
        <dbReference type="ARBA" id="ARBA00023014"/>
    </source>
</evidence>
<keyword evidence="2" id="KW-0479">Metal-binding</keyword>